<dbReference type="AlphaFoldDB" id="E3H6X4"/>
<dbReference type="EMBL" id="CP002281">
    <property type="protein sequence ID" value="ADO82493.1"/>
    <property type="molecule type" value="Genomic_DNA"/>
</dbReference>
<dbReference type="OrthoDB" id="92747at2"/>
<dbReference type="STRING" id="572544.Ilyop_0706"/>
<dbReference type="RefSeq" id="WP_013387163.1">
    <property type="nucleotide sequence ID" value="NC_014632.1"/>
</dbReference>
<sequence length="96" mass="11647">MKFEIMDIMLKKDHFPCLLKKTEGQTLKKIFKIDEVFINNRKNRNHVDDLEFRYIYKDEHNVFILIEEYLFKENEAVLNIENSIGVNYYLNKATNN</sequence>
<protein>
    <submittedName>
        <fullName evidence="1">Uncharacterized protein</fullName>
    </submittedName>
</protein>
<dbReference type="HOGENOM" id="CLU_2355939_0_0_0"/>
<proteinExistence type="predicted"/>
<accession>E3H6X4</accession>
<organism evidence="1 2">
    <name type="scientific">Ilyobacter polytropus (strain ATCC 51220 / DSM 2926 / LMG 16218 / CuHBu1)</name>
    <dbReference type="NCBI Taxonomy" id="572544"/>
    <lineage>
        <taxon>Bacteria</taxon>
        <taxon>Fusobacteriati</taxon>
        <taxon>Fusobacteriota</taxon>
        <taxon>Fusobacteriia</taxon>
        <taxon>Fusobacteriales</taxon>
        <taxon>Fusobacteriaceae</taxon>
        <taxon>Ilyobacter</taxon>
    </lineage>
</organism>
<dbReference type="KEGG" id="ipo:Ilyop_0706"/>
<reference evidence="1 2" key="1">
    <citation type="journal article" date="2010" name="Stand. Genomic Sci.">
        <title>Complete genome sequence of Ilyobacter polytropus type strain (CuHbu1).</title>
        <authorList>
            <person name="Sikorski J."/>
            <person name="Chertkov O."/>
            <person name="Lapidus A."/>
            <person name="Nolan M."/>
            <person name="Lucas S."/>
            <person name="Del Rio T.G."/>
            <person name="Tice H."/>
            <person name="Cheng J.F."/>
            <person name="Tapia R."/>
            <person name="Han C."/>
            <person name="Goodwin L."/>
            <person name="Pitluck S."/>
            <person name="Liolios K."/>
            <person name="Ivanova N."/>
            <person name="Mavromatis K."/>
            <person name="Mikhailova N."/>
            <person name="Pati A."/>
            <person name="Chen A."/>
            <person name="Palaniappan K."/>
            <person name="Land M."/>
            <person name="Hauser L."/>
            <person name="Chang Y.J."/>
            <person name="Jeffries C.D."/>
            <person name="Brambilla E."/>
            <person name="Yasawong M."/>
            <person name="Rohde M."/>
            <person name="Pukall R."/>
            <person name="Spring S."/>
            <person name="Goker M."/>
            <person name="Woyke T."/>
            <person name="Bristow J."/>
            <person name="Eisen J.A."/>
            <person name="Markowitz V."/>
            <person name="Hugenholtz P."/>
            <person name="Kyrpides N.C."/>
            <person name="Klenk H.P."/>
        </authorList>
    </citation>
    <scope>NUCLEOTIDE SEQUENCE [LARGE SCALE GENOMIC DNA]</scope>
    <source>
        <strain evidence="2">ATCC 51220 / DSM 2926 / LMG 16218 / CuHBu1</strain>
    </source>
</reference>
<evidence type="ECO:0000313" key="1">
    <source>
        <dbReference type="EMBL" id="ADO82493.1"/>
    </source>
</evidence>
<dbReference type="Proteomes" id="UP000006875">
    <property type="component" value="Chromosome"/>
</dbReference>
<gene>
    <name evidence="1" type="ordered locus">Ilyop_0706</name>
</gene>
<keyword evidence="2" id="KW-1185">Reference proteome</keyword>
<evidence type="ECO:0000313" key="2">
    <source>
        <dbReference type="Proteomes" id="UP000006875"/>
    </source>
</evidence>
<name>E3H6X4_ILYPC</name>